<dbReference type="OrthoDB" id="3270987at2759"/>
<evidence type="ECO:0008006" key="3">
    <source>
        <dbReference type="Google" id="ProtNLM"/>
    </source>
</evidence>
<evidence type="ECO:0000313" key="1">
    <source>
        <dbReference type="EMBL" id="KAF8903943.1"/>
    </source>
</evidence>
<reference evidence="1" key="1">
    <citation type="submission" date="2020-11" db="EMBL/GenBank/DDBJ databases">
        <authorList>
            <consortium name="DOE Joint Genome Institute"/>
            <person name="Ahrendt S."/>
            <person name="Riley R."/>
            <person name="Andreopoulos W."/>
            <person name="LaButti K."/>
            <person name="Pangilinan J."/>
            <person name="Ruiz-duenas F.J."/>
            <person name="Barrasa J.M."/>
            <person name="Sanchez-Garcia M."/>
            <person name="Camarero S."/>
            <person name="Miyauchi S."/>
            <person name="Serrano A."/>
            <person name="Linde D."/>
            <person name="Babiker R."/>
            <person name="Drula E."/>
            <person name="Ayuso-Fernandez I."/>
            <person name="Pacheco R."/>
            <person name="Padilla G."/>
            <person name="Ferreira P."/>
            <person name="Barriuso J."/>
            <person name="Kellner H."/>
            <person name="Castanera R."/>
            <person name="Alfaro M."/>
            <person name="Ramirez L."/>
            <person name="Pisabarro A.G."/>
            <person name="Kuo A."/>
            <person name="Tritt A."/>
            <person name="Lipzen A."/>
            <person name="He G."/>
            <person name="Yan M."/>
            <person name="Ng V."/>
            <person name="Cullen D."/>
            <person name="Martin F."/>
            <person name="Rosso M.-N."/>
            <person name="Henrissat B."/>
            <person name="Hibbett D."/>
            <person name="Martinez A.T."/>
            <person name="Grigoriev I.V."/>
        </authorList>
    </citation>
    <scope>NUCLEOTIDE SEQUENCE</scope>
    <source>
        <strain evidence="1">AH 44721</strain>
    </source>
</reference>
<keyword evidence="2" id="KW-1185">Reference proteome</keyword>
<evidence type="ECO:0000313" key="2">
    <source>
        <dbReference type="Proteomes" id="UP000724874"/>
    </source>
</evidence>
<sequence>MTGCDFCDFSRPGRYKLHRSCEMYNGGPCDVCTNLEDLDSKILASKAALELLVEQHRRLRTQANKKHDRITRLLPAEIISSIFTFCMPEIPPAEDGALRTIGKDKLATRFVLSAVCRDWRSIALSTPQLWCLIVISLETSNLAEHFSASRELIARSGRLPLSIDIFSDVLSEKPDPEDMDGFYSLIQLINEQASRWHILELEIPTPFFSRFSGVCGPIHRLRRFRLHPISVDSKTFKFGMCDGKLEPEELRVQNVRLKAVDISWNWVTYAHLTQFRIDECFEFLRRTPRLEECFFEAIWGRNEKNLEFPIGPNVLHSQLQCLSVSSPQINLLFDNITVPALQILDCRKLYEIPADAILSLLGRSGCILEKLLLTAAYDFEATDLIALLEKIPSIQGLQLYTKGLRASSPDTLFEHLASTSVWKQGCSGNNFLPELKNLCYVHFESREPFSWSLIPDIFGPISCSGESHRRPLESIDLQIDYSPKHGHIDKVPLSRILTVLDAGMCISITASGSGKEIDYIDVSAKYHGIERKRPM</sequence>
<accession>A0A9P5NRI4</accession>
<dbReference type="Proteomes" id="UP000724874">
    <property type="component" value="Unassembled WGS sequence"/>
</dbReference>
<dbReference type="Gene3D" id="1.20.1280.50">
    <property type="match status" value="1"/>
</dbReference>
<dbReference type="AlphaFoldDB" id="A0A9P5NRI4"/>
<proteinExistence type="predicted"/>
<organism evidence="1 2">
    <name type="scientific">Gymnopilus junonius</name>
    <name type="common">Spectacular rustgill mushroom</name>
    <name type="synonym">Gymnopilus spectabilis subsp. junonius</name>
    <dbReference type="NCBI Taxonomy" id="109634"/>
    <lineage>
        <taxon>Eukaryota</taxon>
        <taxon>Fungi</taxon>
        <taxon>Dikarya</taxon>
        <taxon>Basidiomycota</taxon>
        <taxon>Agaricomycotina</taxon>
        <taxon>Agaricomycetes</taxon>
        <taxon>Agaricomycetidae</taxon>
        <taxon>Agaricales</taxon>
        <taxon>Agaricineae</taxon>
        <taxon>Hymenogastraceae</taxon>
        <taxon>Gymnopilus</taxon>
    </lineage>
</organism>
<name>A0A9P5NRI4_GYMJU</name>
<dbReference type="EMBL" id="JADNYJ010000028">
    <property type="protein sequence ID" value="KAF8903943.1"/>
    <property type="molecule type" value="Genomic_DNA"/>
</dbReference>
<protein>
    <recommendedName>
        <fullName evidence="3">F-box domain-containing protein</fullName>
    </recommendedName>
</protein>
<comment type="caution">
    <text evidence="1">The sequence shown here is derived from an EMBL/GenBank/DDBJ whole genome shotgun (WGS) entry which is preliminary data.</text>
</comment>
<gene>
    <name evidence="1" type="ORF">CPB84DRAFT_1773769</name>
</gene>